<keyword evidence="13 18" id="KW-0012">Acyltransferase</keyword>
<feature type="binding site" evidence="18">
    <location>
        <begin position="102"/>
        <end position="104"/>
    </location>
    <ligand>
        <name>UDP-N-acetyl-alpha-D-glucosamine</name>
        <dbReference type="ChEBI" id="CHEBI:57705"/>
    </ligand>
</feature>
<dbReference type="InterPro" id="IPR025877">
    <property type="entry name" value="MobA-like_NTP_Trfase"/>
</dbReference>
<dbReference type="PROSITE" id="PS00101">
    <property type="entry name" value="HEXAPEP_TRANSFERASES"/>
    <property type="match status" value="1"/>
</dbReference>
<comment type="similarity">
    <text evidence="3 18">In the N-terminal section; belongs to the N-acetylglucosamine-1-phosphate uridyltransferase family.</text>
</comment>
<keyword evidence="4 18" id="KW-0963">Cytoplasm</keyword>
<comment type="subunit">
    <text evidence="18">Homotrimer.</text>
</comment>
<evidence type="ECO:0000259" key="19">
    <source>
        <dbReference type="Pfam" id="PF12804"/>
    </source>
</evidence>
<evidence type="ECO:0000256" key="14">
    <source>
        <dbReference type="ARBA" id="ARBA00023316"/>
    </source>
</evidence>
<dbReference type="GO" id="GO:0006048">
    <property type="term" value="P:UDP-N-acetylglucosamine biosynthetic process"/>
    <property type="evidence" value="ECO:0007669"/>
    <property type="project" value="UniProtKB-UniPathway"/>
</dbReference>
<comment type="catalytic activity">
    <reaction evidence="15 18">
        <text>alpha-D-glucosamine 1-phosphate + acetyl-CoA = N-acetyl-alpha-D-glucosamine 1-phosphate + CoA + H(+)</text>
        <dbReference type="Rhea" id="RHEA:13725"/>
        <dbReference type="ChEBI" id="CHEBI:15378"/>
        <dbReference type="ChEBI" id="CHEBI:57287"/>
        <dbReference type="ChEBI" id="CHEBI:57288"/>
        <dbReference type="ChEBI" id="CHEBI:57776"/>
        <dbReference type="ChEBI" id="CHEBI:58516"/>
        <dbReference type="EC" id="2.3.1.157"/>
    </reaction>
</comment>
<dbReference type="EC" id="2.7.7.23" evidence="18"/>
<keyword evidence="8 18" id="KW-0677">Repeat</keyword>
<feature type="binding site" evidence="18">
    <location>
        <begin position="11"/>
        <end position="14"/>
    </location>
    <ligand>
        <name>UDP-N-acetyl-alpha-D-glucosamine</name>
        <dbReference type="ChEBI" id="CHEBI:57705"/>
    </ligand>
</feature>
<feature type="domain" description="MobA-like NTP transferase" evidence="19">
    <location>
        <begin position="8"/>
        <end position="127"/>
    </location>
</feature>
<evidence type="ECO:0000256" key="13">
    <source>
        <dbReference type="ARBA" id="ARBA00023315"/>
    </source>
</evidence>
<dbReference type="OrthoDB" id="9775031at2"/>
<comment type="pathway">
    <text evidence="18">Bacterial outer membrane biogenesis; LPS lipid A biosynthesis.</text>
</comment>
<evidence type="ECO:0000313" key="21">
    <source>
        <dbReference type="Proteomes" id="UP000183685"/>
    </source>
</evidence>
<proteinExistence type="inferred from homology"/>
<dbReference type="GO" id="GO:0016020">
    <property type="term" value="C:membrane"/>
    <property type="evidence" value="ECO:0007669"/>
    <property type="project" value="GOC"/>
</dbReference>
<dbReference type="NCBIfam" id="TIGR01173">
    <property type="entry name" value="glmU"/>
    <property type="match status" value="1"/>
</dbReference>
<keyword evidence="14 18" id="KW-0961">Cell wall biogenesis/degradation</keyword>
<comment type="subcellular location">
    <subcellularLocation>
        <location evidence="1 18">Cytoplasm</location>
    </subcellularLocation>
</comment>
<feature type="binding site" evidence="18">
    <location>
        <position position="365"/>
    </location>
    <ligand>
        <name>acetyl-CoA</name>
        <dbReference type="ChEBI" id="CHEBI:57288"/>
    </ligand>
</feature>
<dbReference type="InterPro" id="IPR038009">
    <property type="entry name" value="GlmU_C_LbH"/>
</dbReference>
<feature type="binding site" evidence="18">
    <location>
        <position position="74"/>
    </location>
    <ligand>
        <name>UDP-N-acetyl-alpha-D-glucosamine</name>
        <dbReference type="ChEBI" id="CHEBI:57705"/>
    </ligand>
</feature>
<evidence type="ECO:0000256" key="10">
    <source>
        <dbReference type="ARBA" id="ARBA00022960"/>
    </source>
</evidence>
<comment type="function">
    <text evidence="17 18">Catalyzes the last two sequential reactions in the de novo biosynthetic pathway for UDP-N-acetylglucosamine (UDP-GlcNAc). The C-terminal domain catalyzes the transfer of acetyl group from acetyl coenzyme A to glucosamine-1-phosphate (GlcN-1-P) to produce N-acetylglucosamine-1-phosphate (GlcNAc-1-P), which is converted into UDP-GlcNAc by the transfer of uridine 5-monophosphate (from uridine 5-triphosphate), a reaction catalyzed by the N-terminal domain.</text>
</comment>
<comment type="pathway">
    <text evidence="18">Nucleotide-sugar biosynthesis; UDP-N-acetyl-alpha-D-glucosamine biosynthesis; UDP-N-acetyl-alpha-D-glucosamine from N-acetyl-alpha-D-glucosamine 1-phosphate: step 1/1.</text>
</comment>
<dbReference type="GO" id="GO:0071555">
    <property type="term" value="P:cell wall organization"/>
    <property type="evidence" value="ECO:0007669"/>
    <property type="project" value="UniProtKB-KW"/>
</dbReference>
<dbReference type="HAMAP" id="MF_01631">
    <property type="entry name" value="GlmU"/>
    <property type="match status" value="1"/>
</dbReference>
<dbReference type="SUPFAM" id="SSF51161">
    <property type="entry name" value="Trimeric LpxA-like enzymes"/>
    <property type="match status" value="1"/>
</dbReference>
<dbReference type="GO" id="GO:0019134">
    <property type="term" value="F:glucosamine-1-phosphate N-acetyltransferase activity"/>
    <property type="evidence" value="ECO:0007669"/>
    <property type="project" value="UniProtKB-UniRule"/>
</dbReference>
<dbReference type="InterPro" id="IPR011004">
    <property type="entry name" value="Trimer_LpxA-like_sf"/>
</dbReference>
<dbReference type="InterPro" id="IPR018357">
    <property type="entry name" value="Hexapep_transf_CS"/>
</dbReference>
<dbReference type="InterPro" id="IPR050065">
    <property type="entry name" value="GlmU-like"/>
</dbReference>
<feature type="binding site" evidence="18">
    <location>
        <position position="25"/>
    </location>
    <ligand>
        <name>UDP-N-acetyl-alpha-D-glucosamine</name>
        <dbReference type="ChEBI" id="CHEBI:57705"/>
    </ligand>
</feature>
<feature type="binding site" evidence="18">
    <location>
        <position position="336"/>
    </location>
    <ligand>
        <name>UDP-N-acetyl-alpha-D-glucosamine</name>
        <dbReference type="ChEBI" id="CHEBI:57705"/>
    </ligand>
</feature>
<dbReference type="AlphaFoldDB" id="A0A1G7F3Y2"/>
<dbReference type="GO" id="GO:0003977">
    <property type="term" value="F:UDP-N-acetylglucosamine diphosphorylase activity"/>
    <property type="evidence" value="ECO:0007669"/>
    <property type="project" value="UniProtKB-UniRule"/>
</dbReference>
<evidence type="ECO:0000256" key="18">
    <source>
        <dbReference type="HAMAP-Rule" id="MF_01631"/>
    </source>
</evidence>
<comment type="cofactor">
    <cofactor evidence="18">
        <name>Mg(2+)</name>
        <dbReference type="ChEBI" id="CHEBI:18420"/>
    </cofactor>
    <text evidence="18">Binds 1 Mg(2+) ion per subunit.</text>
</comment>
<evidence type="ECO:0000256" key="8">
    <source>
        <dbReference type="ARBA" id="ARBA00022737"/>
    </source>
</evidence>
<evidence type="ECO:0000256" key="17">
    <source>
        <dbReference type="ARBA" id="ARBA00049628"/>
    </source>
</evidence>
<feature type="binding site" evidence="18">
    <location>
        <position position="157"/>
    </location>
    <ligand>
        <name>UDP-N-acetyl-alpha-D-glucosamine</name>
        <dbReference type="ChEBI" id="CHEBI:57705"/>
    </ligand>
</feature>
<dbReference type="GO" id="GO:0009252">
    <property type="term" value="P:peptidoglycan biosynthetic process"/>
    <property type="evidence" value="ECO:0007669"/>
    <property type="project" value="UniProtKB-UniRule"/>
</dbReference>
<feature type="region of interest" description="Linker" evidence="18">
    <location>
        <begin position="232"/>
        <end position="252"/>
    </location>
</feature>
<evidence type="ECO:0000256" key="9">
    <source>
        <dbReference type="ARBA" id="ARBA00022842"/>
    </source>
</evidence>
<feature type="binding site" evidence="18">
    <location>
        <position position="425"/>
    </location>
    <ligand>
        <name>acetyl-CoA</name>
        <dbReference type="ChEBI" id="CHEBI:57288"/>
    </ligand>
</feature>
<feature type="binding site" evidence="18">
    <location>
        <position position="229"/>
    </location>
    <ligand>
        <name>Mg(2+)</name>
        <dbReference type="ChEBI" id="CHEBI:18420"/>
    </ligand>
</feature>
<feature type="binding site" evidence="18">
    <location>
        <position position="390"/>
    </location>
    <ligand>
        <name>acetyl-CoA</name>
        <dbReference type="ChEBI" id="CHEBI:57288"/>
    </ligand>
</feature>
<evidence type="ECO:0000256" key="3">
    <source>
        <dbReference type="ARBA" id="ARBA00007947"/>
    </source>
</evidence>
<keyword evidence="9 18" id="KW-0460">Magnesium</keyword>
<evidence type="ECO:0000256" key="7">
    <source>
        <dbReference type="ARBA" id="ARBA00022723"/>
    </source>
</evidence>
<dbReference type="InterPro" id="IPR001451">
    <property type="entry name" value="Hexapep"/>
</dbReference>
<dbReference type="Proteomes" id="UP000183685">
    <property type="component" value="Unassembled WGS sequence"/>
</dbReference>
<evidence type="ECO:0000256" key="12">
    <source>
        <dbReference type="ARBA" id="ARBA00023268"/>
    </source>
</evidence>
<comment type="catalytic activity">
    <reaction evidence="16 18">
        <text>N-acetyl-alpha-D-glucosamine 1-phosphate + UTP + H(+) = UDP-N-acetyl-alpha-D-glucosamine + diphosphate</text>
        <dbReference type="Rhea" id="RHEA:13509"/>
        <dbReference type="ChEBI" id="CHEBI:15378"/>
        <dbReference type="ChEBI" id="CHEBI:33019"/>
        <dbReference type="ChEBI" id="CHEBI:46398"/>
        <dbReference type="ChEBI" id="CHEBI:57705"/>
        <dbReference type="ChEBI" id="CHEBI:57776"/>
        <dbReference type="EC" id="2.7.7.23"/>
    </reaction>
</comment>
<feature type="binding site" evidence="18">
    <location>
        <position position="408"/>
    </location>
    <ligand>
        <name>acetyl-CoA</name>
        <dbReference type="ChEBI" id="CHEBI:57288"/>
    </ligand>
</feature>
<dbReference type="Pfam" id="PF12804">
    <property type="entry name" value="NTP_transf_3"/>
    <property type="match status" value="1"/>
</dbReference>
<feature type="binding site" evidence="18">
    <location>
        <position position="172"/>
    </location>
    <ligand>
        <name>UDP-N-acetyl-alpha-D-glucosamine</name>
        <dbReference type="ChEBI" id="CHEBI:57705"/>
    </ligand>
</feature>
<dbReference type="SUPFAM" id="SSF53448">
    <property type="entry name" value="Nucleotide-diphospho-sugar transferases"/>
    <property type="match status" value="1"/>
</dbReference>
<keyword evidence="6 18" id="KW-0548">Nucleotidyltransferase</keyword>
<feature type="binding site" evidence="18">
    <location>
        <position position="362"/>
    </location>
    <ligand>
        <name>UDP-N-acetyl-alpha-D-glucosamine</name>
        <dbReference type="ChEBI" id="CHEBI:57705"/>
    </ligand>
</feature>
<dbReference type="EMBL" id="FNAK01000009">
    <property type="protein sequence ID" value="SDE70609.1"/>
    <property type="molecule type" value="Genomic_DNA"/>
</dbReference>
<dbReference type="InterPro" id="IPR005882">
    <property type="entry name" value="Bifunctional_GlmU"/>
</dbReference>
<dbReference type="GO" id="GO:0005737">
    <property type="term" value="C:cytoplasm"/>
    <property type="evidence" value="ECO:0007669"/>
    <property type="project" value="UniProtKB-SubCell"/>
</dbReference>
<dbReference type="RefSeq" id="WP_068303534.1">
    <property type="nucleotide sequence ID" value="NZ_FNAK01000009.1"/>
</dbReference>
<dbReference type="EC" id="2.3.1.157" evidence="18"/>
<dbReference type="NCBIfam" id="NF010933">
    <property type="entry name" value="PRK14353.1"/>
    <property type="match status" value="1"/>
</dbReference>
<keyword evidence="12 18" id="KW-0511">Multifunctional enzyme</keyword>
<evidence type="ECO:0000256" key="1">
    <source>
        <dbReference type="ARBA" id="ARBA00004496"/>
    </source>
</evidence>
<organism evidence="20 21">
    <name type="scientific">Kordiimonas lacus</name>
    <dbReference type="NCBI Taxonomy" id="637679"/>
    <lineage>
        <taxon>Bacteria</taxon>
        <taxon>Pseudomonadati</taxon>
        <taxon>Pseudomonadota</taxon>
        <taxon>Alphaproteobacteria</taxon>
        <taxon>Kordiimonadales</taxon>
        <taxon>Kordiimonadaceae</taxon>
        <taxon>Kordiimonas</taxon>
    </lineage>
</organism>
<feature type="binding site" evidence="18">
    <location>
        <begin position="79"/>
        <end position="80"/>
    </location>
    <ligand>
        <name>UDP-N-acetyl-alpha-D-glucosamine</name>
        <dbReference type="ChEBI" id="CHEBI:57705"/>
    </ligand>
</feature>
<dbReference type="GO" id="GO:0009245">
    <property type="term" value="P:lipid A biosynthetic process"/>
    <property type="evidence" value="ECO:0007669"/>
    <property type="project" value="UniProtKB-UniRule"/>
</dbReference>
<dbReference type="PANTHER" id="PTHR43584:SF3">
    <property type="entry name" value="BIFUNCTIONAL PROTEIN GLMU"/>
    <property type="match status" value="1"/>
</dbReference>
<feature type="binding site" evidence="18">
    <location>
        <position position="229"/>
    </location>
    <ligand>
        <name>UDP-N-acetyl-alpha-D-glucosamine</name>
        <dbReference type="ChEBI" id="CHEBI:57705"/>
    </ligand>
</feature>
<dbReference type="UniPathway" id="UPA00113">
    <property type="reaction ID" value="UER00532"/>
</dbReference>
<dbReference type="CDD" id="cd03353">
    <property type="entry name" value="LbH_GlmU_C"/>
    <property type="match status" value="1"/>
</dbReference>
<reference evidence="20 21" key="1">
    <citation type="submission" date="2016-10" db="EMBL/GenBank/DDBJ databases">
        <authorList>
            <person name="de Groot N.N."/>
        </authorList>
    </citation>
    <scope>NUCLEOTIDE SEQUENCE [LARGE SCALE GENOMIC DNA]</scope>
    <source>
        <strain evidence="20 21">CGMCC 1.9109</strain>
    </source>
</reference>
<dbReference type="UniPathway" id="UPA00973"/>
<feature type="binding site" evidence="18">
    <location>
        <begin position="371"/>
        <end position="372"/>
    </location>
    <ligand>
        <name>acetyl-CoA</name>
        <dbReference type="ChEBI" id="CHEBI:57288"/>
    </ligand>
</feature>
<feature type="region of interest" description="N-acetyltransferase" evidence="18">
    <location>
        <begin position="253"/>
        <end position="455"/>
    </location>
</feature>
<sequence>MPHKDLAVLVLAAGKGTRMKSDLHKVLHPVGGRPMLHHLLATVGDLEPSRTILVVGAGREQVEAAVKGCEIVTQVEQQGTGHAVMVARDALEGHSGDVLVLYGDVPFVPLDVMTAMIEARTRDANTGLVVLGFTPADAGQYGRLVLDDGGTLERIVEYKDASEEERAITLCNSGMMLIDGSALFGWLDQLSNKNAAGEYYLTDLVAVARKAGRTIAVVEADEEDVLGVNSRADLALAEVCFQDAKREEAMAAGVTLIDPETTYFSFDTVLGQDVTVEPGVFFGPGVTVEDGVTIKAYSHLEGATVRKGATVGPFARLRPAADIGEGAKIGNFVEVKKATLDKGVKVSHLSYIGDATIGADANIGAGTITCNYDGFLKFQTTIGAGAFIGSNTALVAPVSIGDGAMVGAGSVITKDVDADALAVGRGKQMGKAGFAARFREEQAAKKAASKNKKGS</sequence>
<evidence type="ECO:0000256" key="16">
    <source>
        <dbReference type="ARBA" id="ARBA00048493"/>
    </source>
</evidence>
<dbReference type="InterPro" id="IPR029044">
    <property type="entry name" value="Nucleotide-diphossugar_trans"/>
</dbReference>
<feature type="region of interest" description="Pyrophosphorylase" evidence="18">
    <location>
        <begin position="1"/>
        <end position="231"/>
    </location>
</feature>
<dbReference type="GO" id="GO:0000287">
    <property type="term" value="F:magnesium ion binding"/>
    <property type="evidence" value="ECO:0007669"/>
    <property type="project" value="UniProtKB-UniRule"/>
</dbReference>
<keyword evidence="11 18" id="KW-0573">Peptidoglycan synthesis</keyword>
<dbReference type="Gene3D" id="3.90.550.10">
    <property type="entry name" value="Spore Coat Polysaccharide Biosynthesis Protein SpsA, Chain A"/>
    <property type="match status" value="1"/>
</dbReference>
<comment type="pathway">
    <text evidence="18">Nucleotide-sugar biosynthesis; UDP-N-acetyl-alpha-D-glucosamine biosynthesis; N-acetyl-alpha-D-glucosamine 1-phosphate from alpha-D-glucosamine 6-phosphate (route II): step 2/2.</text>
</comment>
<dbReference type="GO" id="GO:0000902">
    <property type="term" value="P:cell morphogenesis"/>
    <property type="evidence" value="ECO:0007669"/>
    <property type="project" value="UniProtKB-UniRule"/>
</dbReference>
<name>A0A1G7F3Y2_9PROT</name>
<feature type="binding site" evidence="18">
    <location>
        <position position="351"/>
    </location>
    <ligand>
        <name>UDP-N-acetyl-alpha-D-glucosamine</name>
        <dbReference type="ChEBI" id="CHEBI:57705"/>
    </ligand>
</feature>
<keyword evidence="5 18" id="KW-0808">Transferase</keyword>
<keyword evidence="10 18" id="KW-0133">Cell shape</keyword>
<accession>A0A1G7F3Y2</accession>
<evidence type="ECO:0000256" key="2">
    <source>
        <dbReference type="ARBA" id="ARBA00007707"/>
    </source>
</evidence>
<feature type="binding site" evidence="18">
    <location>
        <position position="142"/>
    </location>
    <ligand>
        <name>UDP-N-acetyl-alpha-D-glucosamine</name>
        <dbReference type="ChEBI" id="CHEBI:57705"/>
    </ligand>
</feature>
<feature type="active site" description="Proton acceptor" evidence="18">
    <location>
        <position position="348"/>
    </location>
</feature>
<evidence type="ECO:0000313" key="20">
    <source>
        <dbReference type="EMBL" id="SDE70609.1"/>
    </source>
</evidence>
<evidence type="ECO:0000256" key="4">
    <source>
        <dbReference type="ARBA" id="ARBA00022490"/>
    </source>
</evidence>
<protein>
    <recommendedName>
        <fullName evidence="18">Bifunctional protein GlmU</fullName>
    </recommendedName>
    <domain>
        <recommendedName>
            <fullName evidence="18">UDP-N-acetylglucosamine pyrophosphorylase</fullName>
            <ecNumber evidence="18">2.7.7.23</ecNumber>
        </recommendedName>
        <alternativeName>
            <fullName evidence="18">N-acetylglucosamine-1-phosphate uridyltransferase</fullName>
        </alternativeName>
    </domain>
    <domain>
        <recommendedName>
            <fullName evidence="18">Glucosamine-1-phosphate N-acetyltransferase</fullName>
            <ecNumber evidence="18">2.3.1.157</ecNumber>
        </recommendedName>
    </domain>
</protein>
<dbReference type="STRING" id="637679.GCA_001550055_01578"/>
<feature type="binding site" evidence="18">
    <location>
        <position position="318"/>
    </location>
    <ligand>
        <name>UDP-N-acetyl-alpha-D-glucosamine</name>
        <dbReference type="ChEBI" id="CHEBI:57705"/>
    </ligand>
</feature>
<dbReference type="CDD" id="cd02540">
    <property type="entry name" value="GT2_GlmU_N_bac"/>
    <property type="match status" value="1"/>
</dbReference>
<feature type="binding site" evidence="18">
    <location>
        <position position="104"/>
    </location>
    <ligand>
        <name>Mg(2+)</name>
        <dbReference type="ChEBI" id="CHEBI:18420"/>
    </ligand>
</feature>
<evidence type="ECO:0000256" key="15">
    <source>
        <dbReference type="ARBA" id="ARBA00048247"/>
    </source>
</evidence>
<dbReference type="GO" id="GO:0008360">
    <property type="term" value="P:regulation of cell shape"/>
    <property type="evidence" value="ECO:0007669"/>
    <property type="project" value="UniProtKB-KW"/>
</dbReference>
<keyword evidence="7 18" id="KW-0479">Metal-binding</keyword>
<dbReference type="PANTHER" id="PTHR43584">
    <property type="entry name" value="NUCLEOTIDYL TRANSFERASE"/>
    <property type="match status" value="1"/>
</dbReference>
<comment type="similarity">
    <text evidence="2 18">In the C-terminal section; belongs to the transferase hexapeptide repeat family.</text>
</comment>
<gene>
    <name evidence="18" type="primary">glmU</name>
    <name evidence="20" type="ORF">SAMN04488071_3606</name>
</gene>
<keyword evidence="21" id="KW-1185">Reference proteome</keyword>
<evidence type="ECO:0000256" key="6">
    <source>
        <dbReference type="ARBA" id="ARBA00022695"/>
    </source>
</evidence>
<dbReference type="Gene3D" id="2.160.10.10">
    <property type="entry name" value="Hexapeptide repeat proteins"/>
    <property type="match status" value="1"/>
</dbReference>
<evidence type="ECO:0000256" key="11">
    <source>
        <dbReference type="ARBA" id="ARBA00022984"/>
    </source>
</evidence>
<evidence type="ECO:0000256" key="5">
    <source>
        <dbReference type="ARBA" id="ARBA00022679"/>
    </source>
</evidence>
<dbReference type="Pfam" id="PF00132">
    <property type="entry name" value="Hexapep"/>
    <property type="match status" value="1"/>
</dbReference>